<dbReference type="InterPro" id="IPR023214">
    <property type="entry name" value="HAD_sf"/>
</dbReference>
<dbReference type="EMBL" id="CP097511">
    <property type="protein sequence ID" value="URE45235.1"/>
    <property type="molecule type" value="Genomic_DNA"/>
</dbReference>
<dbReference type="PANTHER" id="PTHR43768">
    <property type="entry name" value="TREHALOSE 6-PHOSPHATE PHOSPHATASE"/>
    <property type="match status" value="1"/>
</dbReference>
<name>A0A9E7I3B9_9LILI</name>
<dbReference type="AlphaFoldDB" id="A0A9E7I3B9"/>
<reference evidence="2" key="1">
    <citation type="submission" date="2022-05" db="EMBL/GenBank/DDBJ databases">
        <title>The Musa troglodytarum L. genome provides insights into the mechanism of non-climacteric behaviour and enrichment of carotenoids.</title>
        <authorList>
            <person name="Wang J."/>
        </authorList>
    </citation>
    <scope>NUCLEOTIDE SEQUENCE</scope>
    <source>
        <tissue evidence="2">Leaf</tissue>
    </source>
</reference>
<proteinExistence type="predicted"/>
<dbReference type="OrthoDB" id="696674at2759"/>
<feature type="compositionally biased region" description="Low complexity" evidence="1">
    <location>
        <begin position="92"/>
        <end position="108"/>
    </location>
</feature>
<evidence type="ECO:0000313" key="3">
    <source>
        <dbReference type="Proteomes" id="UP001055439"/>
    </source>
</evidence>
<dbReference type="Gene3D" id="3.40.50.1000">
    <property type="entry name" value="HAD superfamily/HAD-like"/>
    <property type="match status" value="1"/>
</dbReference>
<protein>
    <submittedName>
        <fullName evidence="2">Uncharacterized protein</fullName>
    </submittedName>
</protein>
<dbReference type="GO" id="GO:0005992">
    <property type="term" value="P:trehalose biosynthetic process"/>
    <property type="evidence" value="ECO:0007669"/>
    <property type="project" value="InterPro"/>
</dbReference>
<gene>
    <name evidence="2" type="ORF">MUK42_36416</name>
</gene>
<keyword evidence="3" id="KW-1185">Reference proteome</keyword>
<accession>A0A9E7I3B9</accession>
<evidence type="ECO:0000256" key="1">
    <source>
        <dbReference type="SAM" id="MobiDB-lite"/>
    </source>
</evidence>
<feature type="region of interest" description="Disordered" evidence="1">
    <location>
        <begin position="87"/>
        <end position="108"/>
    </location>
</feature>
<sequence>MTRSLRPLTHRGLALAPMAEKLYCRFLIALASRICCLRWPTAGPLAIAGHPGARPLDFVASHRLLRCLSLANSLISTTIGPIFSGGERERSNLSLSSSTSSSLSPRSMTNQNVVVQTITVAAVANSPPLFTYPQPRASGSSAAAAIPKKYLSPVELGGGWTNGWLEAMKASSPTHAKSALLSAPAVESEQDEQSTWMITSATKGKQIVMFLDYDGTLSPIVDDPDSAFMSDTVSFPSGTA</sequence>
<dbReference type="GO" id="GO:0004805">
    <property type="term" value="F:trehalose-phosphatase activity"/>
    <property type="evidence" value="ECO:0007669"/>
    <property type="project" value="InterPro"/>
</dbReference>
<evidence type="ECO:0000313" key="2">
    <source>
        <dbReference type="EMBL" id="URE45235.1"/>
    </source>
</evidence>
<organism evidence="2 3">
    <name type="scientific">Musa troglodytarum</name>
    <name type="common">fe'i banana</name>
    <dbReference type="NCBI Taxonomy" id="320322"/>
    <lineage>
        <taxon>Eukaryota</taxon>
        <taxon>Viridiplantae</taxon>
        <taxon>Streptophyta</taxon>
        <taxon>Embryophyta</taxon>
        <taxon>Tracheophyta</taxon>
        <taxon>Spermatophyta</taxon>
        <taxon>Magnoliopsida</taxon>
        <taxon>Liliopsida</taxon>
        <taxon>Zingiberales</taxon>
        <taxon>Musaceae</taxon>
        <taxon>Musa</taxon>
    </lineage>
</organism>
<dbReference type="InterPro" id="IPR044651">
    <property type="entry name" value="OTSB-like"/>
</dbReference>
<dbReference type="Proteomes" id="UP001055439">
    <property type="component" value="Chromosome 9"/>
</dbReference>
<dbReference type="PANTHER" id="PTHR43768:SF3">
    <property type="entry name" value="TREHALOSE 6-PHOSPHATE PHOSPHATASE"/>
    <property type="match status" value="1"/>
</dbReference>